<dbReference type="InterPro" id="IPR050413">
    <property type="entry name" value="TCR_beta_variable"/>
</dbReference>
<feature type="domain" description="Immunoglobulin V-set" evidence="3">
    <location>
        <begin position="30"/>
        <end position="107"/>
    </location>
</feature>
<evidence type="ECO:0000313" key="5">
    <source>
        <dbReference type="Proteomes" id="UP000694427"/>
    </source>
</evidence>
<evidence type="ECO:0000259" key="3">
    <source>
        <dbReference type="SMART" id="SM00406"/>
    </source>
</evidence>
<dbReference type="Ensembl" id="ENSCCRT00010114063.1">
    <property type="protein sequence ID" value="ENSCCRP00010102683.1"/>
    <property type="gene ID" value="ENSCCRG00010045211.1"/>
</dbReference>
<dbReference type="GO" id="GO:0005886">
    <property type="term" value="C:plasma membrane"/>
    <property type="evidence" value="ECO:0007669"/>
    <property type="project" value="TreeGrafter"/>
</dbReference>
<dbReference type="PANTHER" id="PTHR23268:SF124">
    <property type="entry name" value="IG-LIKE DOMAIN-CONTAINING PROTEIN"/>
    <property type="match status" value="1"/>
</dbReference>
<accession>A0A8C1PB41</accession>
<evidence type="ECO:0000256" key="1">
    <source>
        <dbReference type="ARBA" id="ARBA00022729"/>
    </source>
</evidence>
<dbReference type="GO" id="GO:0007166">
    <property type="term" value="P:cell surface receptor signaling pathway"/>
    <property type="evidence" value="ECO:0007669"/>
    <property type="project" value="TreeGrafter"/>
</dbReference>
<dbReference type="SMART" id="SM00406">
    <property type="entry name" value="IGv"/>
    <property type="match status" value="1"/>
</dbReference>
<reference evidence="4" key="2">
    <citation type="submission" date="2025-09" db="UniProtKB">
        <authorList>
            <consortium name="Ensembl"/>
        </authorList>
    </citation>
    <scope>IDENTIFICATION</scope>
</reference>
<evidence type="ECO:0000256" key="2">
    <source>
        <dbReference type="ARBA" id="ARBA00022859"/>
    </source>
</evidence>
<evidence type="ECO:0000313" key="4">
    <source>
        <dbReference type="Ensembl" id="ENSCCRP00010102683.1"/>
    </source>
</evidence>
<dbReference type="InterPro" id="IPR013106">
    <property type="entry name" value="Ig_V-set"/>
</dbReference>
<dbReference type="SUPFAM" id="SSF48726">
    <property type="entry name" value="Immunoglobulin"/>
    <property type="match status" value="1"/>
</dbReference>
<dbReference type="AlphaFoldDB" id="A0A8C1PB41"/>
<dbReference type="Gene3D" id="2.60.40.10">
    <property type="entry name" value="Immunoglobulins"/>
    <property type="match status" value="1"/>
</dbReference>
<dbReference type="PANTHER" id="PTHR23268">
    <property type="entry name" value="T-CELL RECEPTOR BETA CHAIN"/>
    <property type="match status" value="1"/>
</dbReference>
<dbReference type="Proteomes" id="UP000694427">
    <property type="component" value="Unplaced"/>
</dbReference>
<organism evidence="4 5">
    <name type="scientific">Cyprinus carpio</name>
    <name type="common">Common carp</name>
    <dbReference type="NCBI Taxonomy" id="7962"/>
    <lineage>
        <taxon>Eukaryota</taxon>
        <taxon>Metazoa</taxon>
        <taxon>Chordata</taxon>
        <taxon>Craniata</taxon>
        <taxon>Vertebrata</taxon>
        <taxon>Euteleostomi</taxon>
        <taxon>Actinopterygii</taxon>
        <taxon>Neopterygii</taxon>
        <taxon>Teleostei</taxon>
        <taxon>Ostariophysi</taxon>
        <taxon>Cypriniformes</taxon>
        <taxon>Cyprinidae</taxon>
        <taxon>Cyprininae</taxon>
        <taxon>Cyprinus</taxon>
    </lineage>
</organism>
<dbReference type="InterPro" id="IPR013783">
    <property type="entry name" value="Ig-like_fold"/>
</dbReference>
<protein>
    <recommendedName>
        <fullName evidence="3">Immunoglobulin V-set domain-containing protein</fullName>
    </recommendedName>
</protein>
<keyword evidence="1" id="KW-0732">Signal</keyword>
<dbReference type="Pfam" id="PF07686">
    <property type="entry name" value="V-set"/>
    <property type="match status" value="1"/>
</dbReference>
<sequence>NSYAIIVLLYILGKSVVQTPSELLKKKDEFAEIKCSHNIQSYYITQWYKQSQSIMELQLMGNINVKQKTIEPEFNGKIKLDGDGRNNVTLTIDTLILNDSAMYFCAAYYTVLRSRSV</sequence>
<keyword evidence="2" id="KW-0391">Immunity</keyword>
<dbReference type="InterPro" id="IPR036179">
    <property type="entry name" value="Ig-like_dom_sf"/>
</dbReference>
<keyword evidence="5" id="KW-1185">Reference proteome</keyword>
<name>A0A8C1PB41_CYPCA</name>
<proteinExistence type="predicted"/>
<dbReference type="GO" id="GO:0002376">
    <property type="term" value="P:immune system process"/>
    <property type="evidence" value="ECO:0007669"/>
    <property type="project" value="UniProtKB-KW"/>
</dbReference>
<reference evidence="4" key="1">
    <citation type="submission" date="2025-08" db="UniProtKB">
        <authorList>
            <consortium name="Ensembl"/>
        </authorList>
    </citation>
    <scope>IDENTIFICATION</scope>
</reference>